<dbReference type="InterPro" id="IPR006311">
    <property type="entry name" value="TAT_signal"/>
</dbReference>
<name>A0AA46A3V8_9RHOB</name>
<organism evidence="1 3">
    <name type="scientific">Paracoccus saliphilus</name>
    <dbReference type="NCBI Taxonomy" id="405559"/>
    <lineage>
        <taxon>Bacteria</taxon>
        <taxon>Pseudomonadati</taxon>
        <taxon>Pseudomonadota</taxon>
        <taxon>Alphaproteobacteria</taxon>
        <taxon>Rhodobacterales</taxon>
        <taxon>Paracoccaceae</taxon>
        <taxon>Paracoccus</taxon>
    </lineage>
</organism>
<reference evidence="1 3" key="1">
    <citation type="submission" date="2017-01" db="EMBL/GenBank/DDBJ databases">
        <authorList>
            <person name="Varghese N."/>
            <person name="Submissions S."/>
        </authorList>
    </citation>
    <scope>NUCLEOTIDE SEQUENCE [LARGE SCALE GENOMIC DNA]</scope>
    <source>
        <strain evidence="1 3">DSM 18447</strain>
    </source>
</reference>
<dbReference type="InterPro" id="IPR019546">
    <property type="entry name" value="TAT_signal_bac_arc"/>
</dbReference>
<evidence type="ECO:0000313" key="2">
    <source>
        <dbReference type="EMBL" id="WCR03304.1"/>
    </source>
</evidence>
<dbReference type="InterPro" id="IPR014177">
    <property type="entry name" value="Formate_DH_TAT-contain"/>
</dbReference>
<evidence type="ECO:0000313" key="3">
    <source>
        <dbReference type="Proteomes" id="UP000186216"/>
    </source>
</evidence>
<reference evidence="2 4" key="2">
    <citation type="submission" date="2021-01" db="EMBL/GenBank/DDBJ databases">
        <title>Biogeographic distribution of Paracoccus.</title>
        <authorList>
            <person name="Hollensteiner J."/>
            <person name="Leineberger J."/>
            <person name="Brinkhoff T."/>
            <person name="Daniel R."/>
        </authorList>
    </citation>
    <scope>NUCLEOTIDE SEQUENCE [LARGE SCALE GENOMIC DNA]</scope>
    <source>
        <strain evidence="2 4">DSM 18447</strain>
    </source>
</reference>
<dbReference type="EMBL" id="FTOU01000001">
    <property type="protein sequence ID" value="SIS51087.1"/>
    <property type="molecule type" value="Genomic_DNA"/>
</dbReference>
<dbReference type="EMBL" id="CP067140">
    <property type="protein sequence ID" value="WCR03304.1"/>
    <property type="molecule type" value="Genomic_DNA"/>
</dbReference>
<accession>A0AA46A3V8</accession>
<dbReference type="NCBIfam" id="TIGR01409">
    <property type="entry name" value="TAT_signal_seq"/>
    <property type="match status" value="1"/>
</dbReference>
<dbReference type="RefSeq" id="WP_076522304.1">
    <property type="nucleotide sequence ID" value="NZ_CP067140.1"/>
</dbReference>
<keyword evidence="4" id="KW-1185">Reference proteome</keyword>
<proteinExistence type="predicted"/>
<dbReference type="Proteomes" id="UP000186216">
    <property type="component" value="Unassembled WGS sequence"/>
</dbReference>
<evidence type="ECO:0000313" key="1">
    <source>
        <dbReference type="EMBL" id="SIS51087.1"/>
    </source>
</evidence>
<dbReference type="PIRSF" id="PIRSF036704">
    <property type="entry name" value="UCP036704"/>
    <property type="match status" value="1"/>
</dbReference>
<sequence length="63" mass="6918">MTRKSDETTSRRNFLKLAGTTAPIAAVVTLASGTETEAKEADLSSDRIQDTAHTRAYYHSARF</sequence>
<dbReference type="PROSITE" id="PS51318">
    <property type="entry name" value="TAT"/>
    <property type="match status" value="1"/>
</dbReference>
<protein>
    <submittedName>
        <fullName evidence="1">Formate dehydrogenase region TAT target</fullName>
    </submittedName>
    <submittedName>
        <fullName evidence="2">Twin-arginine translocation signal domain-containing protein</fullName>
    </submittedName>
</protein>
<dbReference type="AlphaFoldDB" id="A0AA46A3V8"/>
<dbReference type="Proteomes" id="UP001215549">
    <property type="component" value="Chromosome"/>
</dbReference>
<gene>
    <name evidence="2" type="ORF">JHX88_00500</name>
    <name evidence="1" type="ORF">SAMN05421772_101169</name>
</gene>
<evidence type="ECO:0000313" key="4">
    <source>
        <dbReference type="Proteomes" id="UP001215549"/>
    </source>
</evidence>